<evidence type="ECO:0000259" key="1">
    <source>
        <dbReference type="Pfam" id="PF12645"/>
    </source>
</evidence>
<dbReference type="PATRIC" id="fig|1705578.3.peg.3429"/>
<dbReference type="EMBL" id="LROR01000037">
    <property type="protein sequence ID" value="OBR95685.1"/>
    <property type="molecule type" value="Genomic_DNA"/>
</dbReference>
<reference evidence="3 5" key="2">
    <citation type="journal article" date="2016" name="Front. Microbiol.">
        <title>Industrial Acetogenic Biocatalysts: A Comparative Metabolic and Genomic Analysis.</title>
        <authorList>
            <person name="Bengelsdorf F."/>
            <person name="Poehlein A."/>
            <person name="Sonja S."/>
            <person name="Erz C."/>
            <person name="Hummel T."/>
            <person name="Hoffmeister S."/>
            <person name="Daniel R."/>
            <person name="Durre P."/>
        </authorList>
    </citation>
    <scope>NUCLEOTIDE SEQUENCE [LARGE SCALE GENOMIC DNA]</scope>
    <source>
        <strain evidence="3 5">PTA-10522</strain>
    </source>
</reference>
<comment type="caution">
    <text evidence="2">The sequence shown here is derived from an EMBL/GenBank/DDBJ whole genome shotgun (WGS) entry which is preliminary data.</text>
</comment>
<dbReference type="Proteomes" id="UP000093694">
    <property type="component" value="Unassembled WGS sequence"/>
</dbReference>
<dbReference type="InterPro" id="IPR024760">
    <property type="entry name" value="HTH_dom_conjug_TS-like"/>
</dbReference>
<name>A0A170NPF0_9CLOT</name>
<feature type="domain" description="Helix-turn-helix conjugative transposon-like" evidence="1">
    <location>
        <begin position="10"/>
        <end position="74"/>
    </location>
</feature>
<reference evidence="2 4" key="1">
    <citation type="journal article" date="2015" name="Biotechnol. Bioeng.">
        <title>Genome sequence and phenotypic characterization of Caulobacter segnis.</title>
        <authorList>
            <person name="Patel S."/>
            <person name="Fletcher B."/>
            <person name="Scott D.C."/>
            <person name="Ely B."/>
        </authorList>
    </citation>
    <scope>NUCLEOTIDE SEQUENCE [LARGE SCALE GENOMIC DNA]</scope>
    <source>
        <strain evidence="2 4">PS02</strain>
    </source>
</reference>
<sequence length="75" mass="8566">MQKTKKLIPFPIIKAASNGDAVAIEYILDHYQGYIAKLSTKVVTDEYGNGYYFVDKYIQEQITTALLKMILSFKI</sequence>
<dbReference type="Pfam" id="PF12645">
    <property type="entry name" value="HTH_16"/>
    <property type="match status" value="1"/>
</dbReference>
<dbReference type="AlphaFoldDB" id="A0A170NPF0"/>
<accession>A0A170NPF0</accession>
<dbReference type="Proteomes" id="UP000077384">
    <property type="component" value="Unassembled WGS sequence"/>
</dbReference>
<protein>
    <submittedName>
        <fullName evidence="2">Helix-turn-helix domain protein</fullName>
    </submittedName>
</protein>
<dbReference type="RefSeq" id="WP_063600307.1">
    <property type="nucleotide sequence ID" value="NZ_LITQ01000004.1"/>
</dbReference>
<dbReference type="EMBL" id="LITQ01000004">
    <property type="protein sequence ID" value="OAA94259.1"/>
    <property type="molecule type" value="Genomic_DNA"/>
</dbReference>
<evidence type="ECO:0000313" key="2">
    <source>
        <dbReference type="EMBL" id="OAA94259.1"/>
    </source>
</evidence>
<evidence type="ECO:0000313" key="5">
    <source>
        <dbReference type="Proteomes" id="UP000093694"/>
    </source>
</evidence>
<organism evidence="2 4">
    <name type="scientific">Clostridium coskatii</name>
    <dbReference type="NCBI Taxonomy" id="1705578"/>
    <lineage>
        <taxon>Bacteria</taxon>
        <taxon>Bacillati</taxon>
        <taxon>Bacillota</taxon>
        <taxon>Clostridia</taxon>
        <taxon>Eubacteriales</taxon>
        <taxon>Clostridiaceae</taxon>
        <taxon>Clostridium</taxon>
    </lineage>
</organism>
<evidence type="ECO:0000313" key="3">
    <source>
        <dbReference type="EMBL" id="OBR95685.1"/>
    </source>
</evidence>
<keyword evidence="5" id="KW-1185">Reference proteome</keyword>
<gene>
    <name evidence="3" type="ORF">CLCOS_14780</name>
    <name evidence="2" type="ORF">WX73_03359</name>
</gene>
<proteinExistence type="predicted"/>
<evidence type="ECO:0000313" key="4">
    <source>
        <dbReference type="Proteomes" id="UP000077384"/>
    </source>
</evidence>